<dbReference type="EMBL" id="PDKO01000001">
    <property type="protein sequence ID" value="RXJ64549.1"/>
    <property type="molecule type" value="Genomic_DNA"/>
</dbReference>
<dbReference type="PANTHER" id="PTHR30086">
    <property type="entry name" value="ARGININE EXPORTER PROTEIN ARGO"/>
    <property type="match status" value="1"/>
</dbReference>
<feature type="transmembrane region" description="Helical" evidence="6">
    <location>
        <begin position="39"/>
        <end position="63"/>
    </location>
</feature>
<dbReference type="OrthoDB" id="5340182at2"/>
<feature type="transmembrane region" description="Helical" evidence="6">
    <location>
        <begin position="110"/>
        <end position="129"/>
    </location>
</feature>
<dbReference type="PIRSF" id="PIRSF006324">
    <property type="entry name" value="LeuE"/>
    <property type="match status" value="1"/>
</dbReference>
<dbReference type="Proteomes" id="UP000290191">
    <property type="component" value="Unassembled WGS sequence"/>
</dbReference>
<keyword evidence="5 6" id="KW-0472">Membrane</keyword>
<feature type="transmembrane region" description="Helical" evidence="6">
    <location>
        <begin position="6"/>
        <end position="27"/>
    </location>
</feature>
<evidence type="ECO:0000256" key="4">
    <source>
        <dbReference type="ARBA" id="ARBA00022989"/>
    </source>
</evidence>
<dbReference type="InterPro" id="IPR001123">
    <property type="entry name" value="LeuE-type"/>
</dbReference>
<evidence type="ECO:0000256" key="3">
    <source>
        <dbReference type="ARBA" id="ARBA00022692"/>
    </source>
</evidence>
<keyword evidence="3 6" id="KW-0812">Transmembrane</keyword>
<evidence type="ECO:0000313" key="8">
    <source>
        <dbReference type="Proteomes" id="UP000290191"/>
    </source>
</evidence>
<sequence>MEAITLLFIFTSIVIILTPGQDMILVMSRSISQGQKAGIMTALGVSVGLLGHTLFATFGLGSLLMASEWLFNIIKFIGAAYLIYIGYQLLTSKEPKLSMKNMPKVSYKKMFMQGAISNIMNPKITIFYFSYLPQFVTLNSSNETLQLFILGITFALLTFFIKSTIGFISGLLSFWIKAKPIVLKYINKTSGVILILLGLKLATEQRT</sequence>
<dbReference type="AlphaFoldDB" id="A0A4Q0Y6P3"/>
<dbReference type="PANTHER" id="PTHR30086:SF20">
    <property type="entry name" value="ARGININE EXPORTER PROTEIN ARGO-RELATED"/>
    <property type="match status" value="1"/>
</dbReference>
<comment type="subcellular location">
    <subcellularLocation>
        <location evidence="1">Cell membrane</location>
        <topology evidence="1">Multi-pass membrane protein</topology>
    </subcellularLocation>
</comment>
<proteinExistence type="predicted"/>
<gene>
    <name evidence="7" type="ORF">CRV06_00915</name>
</gene>
<evidence type="ECO:0000256" key="5">
    <source>
        <dbReference type="ARBA" id="ARBA00023136"/>
    </source>
</evidence>
<protein>
    <submittedName>
        <fullName evidence="7">Threonine transporter RhtB</fullName>
    </submittedName>
</protein>
<dbReference type="Pfam" id="PF01810">
    <property type="entry name" value="LysE"/>
    <property type="match status" value="1"/>
</dbReference>
<reference evidence="7 8" key="1">
    <citation type="submission" date="2017-10" db="EMBL/GenBank/DDBJ databases">
        <title>Genomics of the genus Arcobacter.</title>
        <authorList>
            <person name="Perez-Cataluna A."/>
            <person name="Figueras M.J."/>
        </authorList>
    </citation>
    <scope>NUCLEOTIDE SEQUENCE [LARGE SCALE GENOMIC DNA]</scope>
    <source>
        <strain evidence="7 8">DSM 24636</strain>
    </source>
</reference>
<feature type="transmembrane region" description="Helical" evidence="6">
    <location>
        <begin position="69"/>
        <end position="90"/>
    </location>
</feature>
<dbReference type="GO" id="GO:0005886">
    <property type="term" value="C:plasma membrane"/>
    <property type="evidence" value="ECO:0007669"/>
    <property type="project" value="UniProtKB-SubCell"/>
</dbReference>
<keyword evidence="4 6" id="KW-1133">Transmembrane helix</keyword>
<evidence type="ECO:0000256" key="2">
    <source>
        <dbReference type="ARBA" id="ARBA00022475"/>
    </source>
</evidence>
<dbReference type="GO" id="GO:0015171">
    <property type="term" value="F:amino acid transmembrane transporter activity"/>
    <property type="evidence" value="ECO:0007669"/>
    <property type="project" value="TreeGrafter"/>
</dbReference>
<evidence type="ECO:0000256" key="6">
    <source>
        <dbReference type="SAM" id="Phobius"/>
    </source>
</evidence>
<keyword evidence="2" id="KW-1003">Cell membrane</keyword>
<name>A0A4Q0Y6P3_9BACT</name>
<comment type="caution">
    <text evidence="7">The sequence shown here is derived from an EMBL/GenBank/DDBJ whole genome shotgun (WGS) entry which is preliminary data.</text>
</comment>
<evidence type="ECO:0000256" key="1">
    <source>
        <dbReference type="ARBA" id="ARBA00004651"/>
    </source>
</evidence>
<feature type="transmembrane region" description="Helical" evidence="6">
    <location>
        <begin position="149"/>
        <end position="176"/>
    </location>
</feature>
<accession>A0A4Q0Y6P3</accession>
<keyword evidence="8" id="KW-1185">Reference proteome</keyword>
<dbReference type="RefSeq" id="WP_129080963.1">
    <property type="nucleotide sequence ID" value="NZ_CP041070.1"/>
</dbReference>
<evidence type="ECO:0000313" key="7">
    <source>
        <dbReference type="EMBL" id="RXJ64549.1"/>
    </source>
</evidence>
<organism evidence="7 8">
    <name type="scientific">Halarcobacter anaerophilus</name>
    <dbReference type="NCBI Taxonomy" id="877500"/>
    <lineage>
        <taxon>Bacteria</taxon>
        <taxon>Pseudomonadati</taxon>
        <taxon>Campylobacterota</taxon>
        <taxon>Epsilonproteobacteria</taxon>
        <taxon>Campylobacterales</taxon>
        <taxon>Arcobacteraceae</taxon>
        <taxon>Halarcobacter</taxon>
    </lineage>
</organism>